<evidence type="ECO:0000313" key="7">
    <source>
        <dbReference type="EMBL" id="KAH7054218.1"/>
    </source>
</evidence>
<dbReference type="SUPFAM" id="SSF51905">
    <property type="entry name" value="FAD/NAD(P)-binding domain"/>
    <property type="match status" value="1"/>
</dbReference>
<dbReference type="SUPFAM" id="SSF52833">
    <property type="entry name" value="Thioredoxin-like"/>
    <property type="match status" value="1"/>
</dbReference>
<keyword evidence="4" id="KW-0560">Oxidoreductase</keyword>
<dbReference type="Gene3D" id="3.30.9.10">
    <property type="entry name" value="D-Amino Acid Oxidase, subunit A, domain 2"/>
    <property type="match status" value="1"/>
</dbReference>
<gene>
    <name evidence="7" type="ORF">B0J12DRAFT_777679</name>
</gene>
<evidence type="ECO:0000256" key="4">
    <source>
        <dbReference type="ARBA" id="ARBA00023002"/>
    </source>
</evidence>
<dbReference type="InterPro" id="IPR002938">
    <property type="entry name" value="FAD-bd"/>
</dbReference>
<sequence>MNGTHTCTDVFICGAGPVGLLLAYSLARQGISSQVGEMHERKSQEKHGRATTLYPRTLELLEREDLLDQMEQIAFAMRDSYHSYVLSLRQKYSEDVLRTNYEAFGYKVQFGWELVEYEVDQSHGDGCNISVQIKHVDTREQKTVRCKYLVGADGGRSRVRHLSNIRMEGEKTAFKWVRMDGNFATNMPNPNVGTASIETDTHGNVLWVSLDHDAHRIGYVLSPKLYEKYGDNITEEQAKHEAVQAMKPFSLEIERLDWMTCYGIGQRVAERFHFNEYVLLAGDAGHTHSSGVAQGMNTGVHDATNLSWKLAGTVKGWYKPSVLQTYEDERRPSAQKLIEIDKSLAANSTPDEVLAMIMEETVPFTVGLGINYTKTALNNPVQRNLMLTQGSRAPDVLLQKPGAQIGRIRLYEANKAAGRWTILVFAGNTALTAPSFARLREALALETSFAKRYAHIVDLITIVPGIAYSAWTALEGPAIGKMLLDPDFQAHERYGVLHESGAIVVLRPDTVLGFAADFDCVEEVDKYFTEICT</sequence>
<dbReference type="InterPro" id="IPR036188">
    <property type="entry name" value="FAD/NAD-bd_sf"/>
</dbReference>
<comment type="similarity">
    <text evidence="1">Belongs to the PheA/TfdB FAD monooxygenase family.</text>
</comment>
<evidence type="ECO:0000256" key="2">
    <source>
        <dbReference type="ARBA" id="ARBA00022630"/>
    </source>
</evidence>
<dbReference type="EMBL" id="JAGTJR010000009">
    <property type="protein sequence ID" value="KAH7054218.1"/>
    <property type="molecule type" value="Genomic_DNA"/>
</dbReference>
<proteinExistence type="inferred from homology"/>
<organism evidence="7 8">
    <name type="scientific">Macrophomina phaseolina</name>
    <dbReference type="NCBI Taxonomy" id="35725"/>
    <lineage>
        <taxon>Eukaryota</taxon>
        <taxon>Fungi</taxon>
        <taxon>Dikarya</taxon>
        <taxon>Ascomycota</taxon>
        <taxon>Pezizomycotina</taxon>
        <taxon>Dothideomycetes</taxon>
        <taxon>Dothideomycetes incertae sedis</taxon>
        <taxon>Botryosphaeriales</taxon>
        <taxon>Botryosphaeriaceae</taxon>
        <taxon>Macrophomina</taxon>
    </lineage>
</organism>
<feature type="domain" description="Phenol hydroxylase-like C-terminal dimerisation" evidence="6">
    <location>
        <begin position="488"/>
        <end position="532"/>
    </location>
</feature>
<evidence type="ECO:0000259" key="6">
    <source>
        <dbReference type="Pfam" id="PF07976"/>
    </source>
</evidence>
<evidence type="ECO:0000259" key="5">
    <source>
        <dbReference type="Pfam" id="PF01494"/>
    </source>
</evidence>
<dbReference type="Pfam" id="PF07976">
    <property type="entry name" value="Phe_hydrox_dim"/>
    <property type="match status" value="1"/>
</dbReference>
<dbReference type="InterPro" id="IPR050641">
    <property type="entry name" value="RIFMO-like"/>
</dbReference>
<dbReference type="InterPro" id="IPR038220">
    <property type="entry name" value="PHOX_C_sf"/>
</dbReference>
<dbReference type="Gene3D" id="3.50.50.60">
    <property type="entry name" value="FAD/NAD(P)-binding domain"/>
    <property type="match status" value="1"/>
</dbReference>
<protein>
    <submittedName>
        <fullName evidence="7">FAD binding domain-containing protein</fullName>
    </submittedName>
</protein>
<reference evidence="7 8" key="1">
    <citation type="journal article" date="2021" name="Nat. Commun.">
        <title>Genetic determinants of endophytism in the Arabidopsis root mycobiome.</title>
        <authorList>
            <person name="Mesny F."/>
            <person name="Miyauchi S."/>
            <person name="Thiergart T."/>
            <person name="Pickel B."/>
            <person name="Atanasova L."/>
            <person name="Karlsson M."/>
            <person name="Huettel B."/>
            <person name="Barry K.W."/>
            <person name="Haridas S."/>
            <person name="Chen C."/>
            <person name="Bauer D."/>
            <person name="Andreopoulos W."/>
            <person name="Pangilinan J."/>
            <person name="LaButti K."/>
            <person name="Riley R."/>
            <person name="Lipzen A."/>
            <person name="Clum A."/>
            <person name="Drula E."/>
            <person name="Henrissat B."/>
            <person name="Kohler A."/>
            <person name="Grigoriev I.V."/>
            <person name="Martin F.M."/>
            <person name="Hacquard S."/>
        </authorList>
    </citation>
    <scope>NUCLEOTIDE SEQUENCE [LARGE SCALE GENOMIC DNA]</scope>
    <source>
        <strain evidence="7 8">MPI-SDFR-AT-0080</strain>
    </source>
</reference>
<dbReference type="PRINTS" id="PR00420">
    <property type="entry name" value="RNGMNOXGNASE"/>
</dbReference>
<comment type="caution">
    <text evidence="7">The sequence shown here is derived from an EMBL/GenBank/DDBJ whole genome shotgun (WGS) entry which is preliminary data.</text>
</comment>
<evidence type="ECO:0000313" key="8">
    <source>
        <dbReference type="Proteomes" id="UP000774617"/>
    </source>
</evidence>
<dbReference type="PANTHER" id="PTHR43004:SF5">
    <property type="entry name" value="FAD-BINDING DOMAIN-CONTAINING PROTEIN"/>
    <property type="match status" value="1"/>
</dbReference>
<keyword evidence="8" id="KW-1185">Reference proteome</keyword>
<feature type="domain" description="FAD-binding" evidence="5">
    <location>
        <begin position="8"/>
        <end position="339"/>
    </location>
</feature>
<evidence type="ECO:0000256" key="1">
    <source>
        <dbReference type="ARBA" id="ARBA00007801"/>
    </source>
</evidence>
<keyword evidence="3" id="KW-0274">FAD</keyword>
<evidence type="ECO:0000256" key="3">
    <source>
        <dbReference type="ARBA" id="ARBA00022827"/>
    </source>
</evidence>
<dbReference type="SUPFAM" id="SSF54373">
    <property type="entry name" value="FAD-linked reductases, C-terminal domain"/>
    <property type="match status" value="1"/>
</dbReference>
<name>A0ABQ8GF04_9PEZI</name>
<dbReference type="PANTHER" id="PTHR43004">
    <property type="entry name" value="TRK SYSTEM POTASSIUM UPTAKE PROTEIN"/>
    <property type="match status" value="1"/>
</dbReference>
<dbReference type="InterPro" id="IPR036249">
    <property type="entry name" value="Thioredoxin-like_sf"/>
</dbReference>
<dbReference type="Gene3D" id="3.40.30.20">
    <property type="match status" value="1"/>
</dbReference>
<keyword evidence="2" id="KW-0285">Flavoprotein</keyword>
<dbReference type="InterPro" id="IPR012941">
    <property type="entry name" value="Phe_hydrox_C_dim_dom"/>
</dbReference>
<dbReference type="Proteomes" id="UP000774617">
    <property type="component" value="Unassembled WGS sequence"/>
</dbReference>
<accession>A0ABQ8GF04</accession>
<dbReference type="Pfam" id="PF01494">
    <property type="entry name" value="FAD_binding_3"/>
    <property type="match status" value="1"/>
</dbReference>